<dbReference type="RefSeq" id="WP_248996641.1">
    <property type="nucleotide sequence ID" value="NZ_JAKIKP010000014.1"/>
</dbReference>
<dbReference type="AlphaFoldDB" id="A0A9X2CLA5"/>
<keyword evidence="1" id="KW-0812">Transmembrane</keyword>
<proteinExistence type="predicted"/>
<keyword evidence="1" id="KW-0472">Membrane</keyword>
<keyword evidence="1" id="KW-1133">Transmembrane helix</keyword>
<accession>A0A9X2CLA5</accession>
<feature type="transmembrane region" description="Helical" evidence="1">
    <location>
        <begin position="95"/>
        <end position="113"/>
    </location>
</feature>
<name>A0A9X2CLA5_9GAMM</name>
<keyword evidence="3" id="KW-1185">Reference proteome</keyword>
<gene>
    <name evidence="2" type="ORF">L2672_14925</name>
</gene>
<evidence type="ECO:0000256" key="1">
    <source>
        <dbReference type="SAM" id="Phobius"/>
    </source>
</evidence>
<reference evidence="2" key="1">
    <citation type="submission" date="2022-01" db="EMBL/GenBank/DDBJ databases">
        <title>Whole genome-based taxonomy of the Shewanellaceae.</title>
        <authorList>
            <person name="Martin-Rodriguez A.J."/>
        </authorList>
    </citation>
    <scope>NUCLEOTIDE SEQUENCE</scope>
    <source>
        <strain evidence="2">DSM 16422</strain>
    </source>
</reference>
<evidence type="ECO:0000313" key="2">
    <source>
        <dbReference type="EMBL" id="MCL1143971.1"/>
    </source>
</evidence>
<evidence type="ECO:0000313" key="3">
    <source>
        <dbReference type="Proteomes" id="UP001139333"/>
    </source>
</evidence>
<organism evidence="2 3">
    <name type="scientific">Shewanella gaetbuli</name>
    <dbReference type="NCBI Taxonomy" id="220752"/>
    <lineage>
        <taxon>Bacteria</taxon>
        <taxon>Pseudomonadati</taxon>
        <taxon>Pseudomonadota</taxon>
        <taxon>Gammaproteobacteria</taxon>
        <taxon>Alteromonadales</taxon>
        <taxon>Shewanellaceae</taxon>
        <taxon>Shewanella</taxon>
    </lineage>
</organism>
<sequence>MIKFNYRFDQDQLELQASSWCGLEKVLLNGKVVSKKFNFGMLSNHYISLNNGNKYQFKLLLDPQTNLLTCRIYNQQNLITILKQGKNQLQKSQRLIEAGLVCMLFSVLTVYVIA</sequence>
<comment type="caution">
    <text evidence="2">The sequence shown here is derived from an EMBL/GenBank/DDBJ whole genome shotgun (WGS) entry which is preliminary data.</text>
</comment>
<dbReference type="Proteomes" id="UP001139333">
    <property type="component" value="Unassembled WGS sequence"/>
</dbReference>
<protein>
    <submittedName>
        <fullName evidence="2">Uncharacterized protein</fullName>
    </submittedName>
</protein>
<dbReference type="EMBL" id="JAKIKP010000014">
    <property type="protein sequence ID" value="MCL1143971.1"/>
    <property type="molecule type" value="Genomic_DNA"/>
</dbReference>